<dbReference type="EMBL" id="SRLO01000390">
    <property type="protein sequence ID" value="TNN58063.1"/>
    <property type="molecule type" value="Genomic_DNA"/>
</dbReference>
<protein>
    <submittedName>
        <fullName evidence="1">Uncharacterized protein</fullName>
    </submittedName>
</protein>
<accession>A0A4Z2GZ54</accession>
<evidence type="ECO:0000313" key="1">
    <source>
        <dbReference type="EMBL" id="TNN58063.1"/>
    </source>
</evidence>
<dbReference type="Proteomes" id="UP000314294">
    <property type="component" value="Unassembled WGS sequence"/>
</dbReference>
<organism evidence="1 2">
    <name type="scientific">Liparis tanakae</name>
    <name type="common">Tanaka's snailfish</name>
    <dbReference type="NCBI Taxonomy" id="230148"/>
    <lineage>
        <taxon>Eukaryota</taxon>
        <taxon>Metazoa</taxon>
        <taxon>Chordata</taxon>
        <taxon>Craniata</taxon>
        <taxon>Vertebrata</taxon>
        <taxon>Euteleostomi</taxon>
        <taxon>Actinopterygii</taxon>
        <taxon>Neopterygii</taxon>
        <taxon>Teleostei</taxon>
        <taxon>Neoteleostei</taxon>
        <taxon>Acanthomorphata</taxon>
        <taxon>Eupercaria</taxon>
        <taxon>Perciformes</taxon>
        <taxon>Cottioidei</taxon>
        <taxon>Cottales</taxon>
        <taxon>Liparidae</taxon>
        <taxon>Liparis</taxon>
    </lineage>
</organism>
<gene>
    <name evidence="1" type="ORF">EYF80_031735</name>
</gene>
<evidence type="ECO:0000313" key="2">
    <source>
        <dbReference type="Proteomes" id="UP000314294"/>
    </source>
</evidence>
<name>A0A4Z2GZ54_9TELE</name>
<sequence length="106" mass="11739">MPTALPVGAMAAAWSPFTDRAADAAALGSLFLRSDPLHLPPDPGLCECRAQLYHWRQQTDVSGCQWGVVQWERGHMSMLSLVQSNCFTFHTPQQRIPITSGQNLNF</sequence>
<reference evidence="1 2" key="1">
    <citation type="submission" date="2019-03" db="EMBL/GenBank/DDBJ databases">
        <title>First draft genome of Liparis tanakae, snailfish: a comprehensive survey of snailfish specific genes.</title>
        <authorList>
            <person name="Kim W."/>
            <person name="Song I."/>
            <person name="Jeong J.-H."/>
            <person name="Kim D."/>
            <person name="Kim S."/>
            <person name="Ryu S."/>
            <person name="Song J.Y."/>
            <person name="Lee S.K."/>
        </authorList>
    </citation>
    <scope>NUCLEOTIDE SEQUENCE [LARGE SCALE GENOMIC DNA]</scope>
    <source>
        <tissue evidence="1">Muscle</tissue>
    </source>
</reference>
<proteinExistence type="predicted"/>
<dbReference type="AlphaFoldDB" id="A0A4Z2GZ54"/>
<keyword evidence="2" id="KW-1185">Reference proteome</keyword>
<comment type="caution">
    <text evidence="1">The sequence shown here is derived from an EMBL/GenBank/DDBJ whole genome shotgun (WGS) entry which is preliminary data.</text>
</comment>